<dbReference type="Gene3D" id="1.10.220.150">
    <property type="entry name" value="Arf GTPase activating protein"/>
    <property type="match status" value="1"/>
</dbReference>
<evidence type="ECO:0000259" key="3">
    <source>
        <dbReference type="PROSITE" id="PS50115"/>
    </source>
</evidence>
<evidence type="ECO:0000313" key="4">
    <source>
        <dbReference type="EMBL" id="TFJ88144.1"/>
    </source>
</evidence>
<name>A0A4D9DAX3_9STRA</name>
<feature type="compositionally biased region" description="Polar residues" evidence="2">
    <location>
        <begin position="146"/>
        <end position="156"/>
    </location>
</feature>
<dbReference type="InterPro" id="IPR038508">
    <property type="entry name" value="ArfGAP_dom_sf"/>
</dbReference>
<feature type="region of interest" description="Disordered" evidence="2">
    <location>
        <begin position="267"/>
        <end position="291"/>
    </location>
</feature>
<dbReference type="SUPFAM" id="SSF57863">
    <property type="entry name" value="ArfGap/RecO-like zinc finger"/>
    <property type="match status" value="1"/>
</dbReference>
<dbReference type="SMART" id="SM00105">
    <property type="entry name" value="ArfGap"/>
    <property type="match status" value="1"/>
</dbReference>
<dbReference type="Proteomes" id="UP000355283">
    <property type="component" value="Unassembled WGS sequence"/>
</dbReference>
<organism evidence="4 5">
    <name type="scientific">Nannochloropsis salina CCMP1776</name>
    <dbReference type="NCBI Taxonomy" id="1027361"/>
    <lineage>
        <taxon>Eukaryota</taxon>
        <taxon>Sar</taxon>
        <taxon>Stramenopiles</taxon>
        <taxon>Ochrophyta</taxon>
        <taxon>Eustigmatophyceae</taxon>
        <taxon>Eustigmatales</taxon>
        <taxon>Monodopsidaceae</taxon>
        <taxon>Microchloropsis</taxon>
        <taxon>Microchloropsis salina</taxon>
    </lineage>
</organism>
<dbReference type="AlphaFoldDB" id="A0A4D9DAX3"/>
<feature type="region of interest" description="Disordered" evidence="2">
    <location>
        <begin position="416"/>
        <end position="435"/>
    </location>
</feature>
<protein>
    <recommendedName>
        <fullName evidence="3">Arf-GAP domain-containing protein</fullName>
    </recommendedName>
</protein>
<dbReference type="GO" id="GO:0005096">
    <property type="term" value="F:GTPase activator activity"/>
    <property type="evidence" value="ECO:0007669"/>
    <property type="project" value="InterPro"/>
</dbReference>
<keyword evidence="5" id="KW-1185">Reference proteome</keyword>
<dbReference type="GO" id="GO:0008270">
    <property type="term" value="F:zinc ion binding"/>
    <property type="evidence" value="ECO:0007669"/>
    <property type="project" value="UniProtKB-KW"/>
</dbReference>
<dbReference type="Pfam" id="PF01412">
    <property type="entry name" value="ArfGap"/>
    <property type="match status" value="1"/>
</dbReference>
<feature type="region of interest" description="Disordered" evidence="2">
    <location>
        <begin position="146"/>
        <end position="172"/>
    </location>
</feature>
<sequence>MAATADDKRIKLLLEKIRRLPHNKSCVNCGKVSIAGHGDICIKFLTFLCHTCKSAHQSFSHRCKNVTLSNWTLAEVQQLSDQAGGGNQNARQTWLGKLDGNLLLRPGDSLQDVKNFVNDAYNHKRYWKDPQMIAKSASVAAEGTQSASASTASLPRQSVGEIGSRLEGPMSEIPDASTVRNLLDLESDCIPKGPARSFPTLLEPSTVTSCTQFSERVARNGLGDRCPLSGSVGQTAASKSSSSLMCTSTIAAPQPQDMQFGDFLGAFPPSNATPGRTPASLAQPGSHSNQALNLNDDFGEFMSSPPSQGLSMSTQSMRPVPLTAPQPRPSMVAPRVQPEDPFAMLVPDRPALASIPLSHLHAQKMHPVGLASACVVGSGGHASQVFSINAPHSSFQPGQVPLHMVMNATRAHGWKAGQQCAPQEPDPFADLDWRK</sequence>
<keyword evidence="1" id="KW-0479">Metal-binding</keyword>
<dbReference type="EMBL" id="SDOX01000002">
    <property type="protein sequence ID" value="TFJ88144.1"/>
    <property type="molecule type" value="Genomic_DNA"/>
</dbReference>
<dbReference type="OrthoDB" id="6036at2759"/>
<dbReference type="InterPro" id="IPR037278">
    <property type="entry name" value="ARFGAP/RecO"/>
</dbReference>
<accession>A0A4D9DAX3</accession>
<comment type="caution">
    <text evidence="4">The sequence shown here is derived from an EMBL/GenBank/DDBJ whole genome shotgun (WGS) entry which is preliminary data.</text>
</comment>
<feature type="domain" description="Arf-GAP" evidence="3">
    <location>
        <begin position="11"/>
        <end position="139"/>
    </location>
</feature>
<proteinExistence type="predicted"/>
<dbReference type="PANTHER" id="PTHR46085">
    <property type="entry name" value="ARFGAP/RECO-RELATED"/>
    <property type="match status" value="1"/>
</dbReference>
<keyword evidence="1" id="KW-0862">Zinc</keyword>
<gene>
    <name evidence="4" type="ORF">NSK_000498</name>
</gene>
<evidence type="ECO:0000313" key="5">
    <source>
        <dbReference type="Proteomes" id="UP000355283"/>
    </source>
</evidence>
<dbReference type="InterPro" id="IPR001164">
    <property type="entry name" value="ArfGAP_dom"/>
</dbReference>
<keyword evidence="1" id="KW-0863">Zinc-finger</keyword>
<evidence type="ECO:0000256" key="2">
    <source>
        <dbReference type="SAM" id="MobiDB-lite"/>
    </source>
</evidence>
<reference evidence="4 5" key="1">
    <citation type="submission" date="2019-01" db="EMBL/GenBank/DDBJ databases">
        <title>Nuclear Genome Assembly of the Microalgal Biofuel strain Nannochloropsis salina CCMP1776.</title>
        <authorList>
            <person name="Hovde B."/>
        </authorList>
    </citation>
    <scope>NUCLEOTIDE SEQUENCE [LARGE SCALE GENOMIC DNA]</scope>
    <source>
        <strain evidence="4 5">CCMP1776</strain>
    </source>
</reference>
<dbReference type="PROSITE" id="PS50115">
    <property type="entry name" value="ARFGAP"/>
    <property type="match status" value="1"/>
</dbReference>
<evidence type="ECO:0000256" key="1">
    <source>
        <dbReference type="PROSITE-ProRule" id="PRU00288"/>
    </source>
</evidence>
<dbReference type="InterPro" id="IPR044820">
    <property type="entry name" value="AGD14-like"/>
</dbReference>